<protein>
    <submittedName>
        <fullName evidence="1">Type II toxin-antitoxin system RelE/ParE family toxin</fullName>
    </submittedName>
</protein>
<dbReference type="RefSeq" id="WP_271350475.1">
    <property type="nucleotide sequence ID" value="NZ_JAQJVI010000004.1"/>
</dbReference>
<dbReference type="Pfam" id="PF05973">
    <property type="entry name" value="Gp49"/>
    <property type="match status" value="1"/>
</dbReference>
<evidence type="ECO:0000313" key="2">
    <source>
        <dbReference type="Proteomes" id="UP001212337"/>
    </source>
</evidence>
<sequence length="109" mass="12734">MPNREMKEIMWVGSSLQDLRDFPEVPRRRAGFQLELLQEGEEPDDFKPMKSVGKGVQEIRIACDDGAFRVFYVVNRPEAIYVLHAFRKTTQKTEKRDLDLGRTRYKSLG</sequence>
<organism evidence="1 2">
    <name type="scientific">Pseudomonas fragi</name>
    <dbReference type="NCBI Taxonomy" id="296"/>
    <lineage>
        <taxon>Bacteria</taxon>
        <taxon>Pseudomonadati</taxon>
        <taxon>Pseudomonadota</taxon>
        <taxon>Gammaproteobacteria</taxon>
        <taxon>Pseudomonadales</taxon>
        <taxon>Pseudomonadaceae</taxon>
        <taxon>Pseudomonas</taxon>
    </lineage>
</organism>
<dbReference type="InterPro" id="IPR009241">
    <property type="entry name" value="HigB-like"/>
</dbReference>
<comment type="caution">
    <text evidence="1">The sequence shown here is derived from an EMBL/GenBank/DDBJ whole genome shotgun (WGS) entry which is preliminary data.</text>
</comment>
<dbReference type="EMBL" id="JAQJVI010000004">
    <property type="protein sequence ID" value="MDA7021313.1"/>
    <property type="molecule type" value="Genomic_DNA"/>
</dbReference>
<gene>
    <name evidence="1" type="ORF">PI499_05380</name>
</gene>
<keyword evidence="2" id="KW-1185">Reference proteome</keyword>
<dbReference type="Proteomes" id="UP001212337">
    <property type="component" value="Unassembled WGS sequence"/>
</dbReference>
<proteinExistence type="predicted"/>
<evidence type="ECO:0000313" key="1">
    <source>
        <dbReference type="EMBL" id="MDA7021313.1"/>
    </source>
</evidence>
<accession>A0ABT4WMM7</accession>
<reference evidence="1 2" key="1">
    <citation type="submission" date="2023-01" db="EMBL/GenBank/DDBJ databases">
        <title>Effects of deletion of Siderophore biosynthase gene in Pseudomonas fragi on quorum sensing and spoliage ability.</title>
        <authorList>
            <person name="Cui F."/>
            <person name="Wang D."/>
            <person name="Liu J."/>
            <person name="Wang Q."/>
            <person name="Li T."/>
            <person name="Li J."/>
        </authorList>
    </citation>
    <scope>NUCLEOTIDE SEQUENCE [LARGE SCALE GENOMIC DNA]</scope>
    <source>
        <strain evidence="1 2">MS-10</strain>
    </source>
</reference>
<name>A0ABT4WMM7_PSEFR</name>